<protein>
    <submittedName>
        <fullName evidence="2">FAD dependent oxidoreductase-domain-containing protein</fullName>
    </submittedName>
</protein>
<gene>
    <name evidence="2" type="ORF">BDZ85DRAFT_288947</name>
</gene>
<sequence>MADDQGGNPASLPHHDPSKSFWHTEPSALLLGHRTTRELPAEVDIAVIGAGISGTSIVHHLLEPYRQHDQSGANSDAPSVLLLDAREVCWGATGRNGGHCQPLLFTHPNDPSIGHFELSGHRNLARLAGEQLQDDPRPPPRKTFPCEFVTQPGVQALYTNDTTSRLQKDLETLAKNDASLASRCTYVTDKDQLTRLGVPDAAAAVVTDVAARVWPYKFVTGVIEDLVLDEGLQGRFNLQTWTPVTSLHRSDSGSWTVKTDRGSVTAKTVILSTNGYTSALVPDFKDLIVPCRGQMSSILPPPELAGDNRLKTSFGFSKEGMHDYLIQRPSEKGGHLMFGGAEKYGARVGVTDDSFVDERQTKWLREALPMYFSLKNKEPLDMVKTWSGIMGFSRDELPFVGPVPGKEGLFMCAGFTGHGMPNTWLCGKTVAGIVGRLRQGREMGEAIEEAAGETELPDAYRLTEQRIERARKRVSVYEQDNKWFAPHGGRED</sequence>
<dbReference type="GO" id="GO:0005737">
    <property type="term" value="C:cytoplasm"/>
    <property type="evidence" value="ECO:0007669"/>
    <property type="project" value="TreeGrafter"/>
</dbReference>
<feature type="domain" description="FAD dependent oxidoreductase" evidence="1">
    <location>
        <begin position="44"/>
        <end position="431"/>
    </location>
</feature>
<organism evidence="2 3">
    <name type="scientific">Elsinoe ampelina</name>
    <dbReference type="NCBI Taxonomy" id="302913"/>
    <lineage>
        <taxon>Eukaryota</taxon>
        <taxon>Fungi</taxon>
        <taxon>Dikarya</taxon>
        <taxon>Ascomycota</taxon>
        <taxon>Pezizomycotina</taxon>
        <taxon>Dothideomycetes</taxon>
        <taxon>Dothideomycetidae</taxon>
        <taxon>Myriangiales</taxon>
        <taxon>Elsinoaceae</taxon>
        <taxon>Elsinoe</taxon>
    </lineage>
</organism>
<dbReference type="Proteomes" id="UP000799538">
    <property type="component" value="Unassembled WGS sequence"/>
</dbReference>
<dbReference type="InterPro" id="IPR036188">
    <property type="entry name" value="FAD/NAD-bd_sf"/>
</dbReference>
<dbReference type="EMBL" id="ML992505">
    <property type="protein sequence ID" value="KAF2224215.1"/>
    <property type="molecule type" value="Genomic_DNA"/>
</dbReference>
<dbReference type="AlphaFoldDB" id="A0A6A6GEU0"/>
<dbReference type="SUPFAM" id="SSF51905">
    <property type="entry name" value="FAD/NAD(P)-binding domain"/>
    <property type="match status" value="1"/>
</dbReference>
<evidence type="ECO:0000259" key="1">
    <source>
        <dbReference type="Pfam" id="PF01266"/>
    </source>
</evidence>
<reference evidence="3" key="1">
    <citation type="journal article" date="2020" name="Stud. Mycol.">
        <title>101 Dothideomycetes genomes: A test case for predicting lifestyles and emergence of pathogens.</title>
        <authorList>
            <person name="Haridas S."/>
            <person name="Albert R."/>
            <person name="Binder M."/>
            <person name="Bloem J."/>
            <person name="LaButti K."/>
            <person name="Salamov A."/>
            <person name="Andreopoulos B."/>
            <person name="Baker S."/>
            <person name="Barry K."/>
            <person name="Bills G."/>
            <person name="Bluhm B."/>
            <person name="Cannon C."/>
            <person name="Castanera R."/>
            <person name="Culley D."/>
            <person name="Daum C."/>
            <person name="Ezra D."/>
            <person name="Gonzalez J."/>
            <person name="Henrissat B."/>
            <person name="Kuo A."/>
            <person name="Liang C."/>
            <person name="Lipzen A."/>
            <person name="Lutzoni F."/>
            <person name="Magnuson J."/>
            <person name="Mondo S."/>
            <person name="Nolan M."/>
            <person name="Ohm R."/>
            <person name="Pangilinan J."/>
            <person name="Park H.-J."/>
            <person name="Ramirez L."/>
            <person name="Alfaro M."/>
            <person name="Sun H."/>
            <person name="Tritt A."/>
            <person name="Yoshinaga Y."/>
            <person name="Zwiers L.-H."/>
            <person name="Turgeon B."/>
            <person name="Goodwin S."/>
            <person name="Spatafora J."/>
            <person name="Crous P."/>
            <person name="Grigoriev I."/>
        </authorList>
    </citation>
    <scope>NUCLEOTIDE SEQUENCE [LARGE SCALE GENOMIC DNA]</scope>
    <source>
        <strain evidence="3">CECT 20119</strain>
    </source>
</reference>
<accession>A0A6A6GEU0</accession>
<dbReference type="PANTHER" id="PTHR13847:SF129">
    <property type="entry name" value="FAD DEPENDENT OXIDOREDUCTASE"/>
    <property type="match status" value="1"/>
</dbReference>
<dbReference type="PANTHER" id="PTHR13847">
    <property type="entry name" value="SARCOSINE DEHYDROGENASE-RELATED"/>
    <property type="match status" value="1"/>
</dbReference>
<keyword evidence="3" id="KW-1185">Reference proteome</keyword>
<dbReference type="InterPro" id="IPR006076">
    <property type="entry name" value="FAD-dep_OxRdtase"/>
</dbReference>
<dbReference type="Gene3D" id="3.50.50.60">
    <property type="entry name" value="FAD/NAD(P)-binding domain"/>
    <property type="match status" value="1"/>
</dbReference>
<dbReference type="OrthoDB" id="429143at2759"/>
<evidence type="ECO:0000313" key="3">
    <source>
        <dbReference type="Proteomes" id="UP000799538"/>
    </source>
</evidence>
<evidence type="ECO:0000313" key="2">
    <source>
        <dbReference type="EMBL" id="KAF2224215.1"/>
    </source>
</evidence>
<proteinExistence type="predicted"/>
<dbReference type="Gene3D" id="3.30.9.10">
    <property type="entry name" value="D-Amino Acid Oxidase, subunit A, domain 2"/>
    <property type="match status" value="1"/>
</dbReference>
<dbReference type="Pfam" id="PF01266">
    <property type="entry name" value="DAO"/>
    <property type="match status" value="1"/>
</dbReference>
<name>A0A6A6GEU0_9PEZI</name>